<comment type="subcellular location">
    <subcellularLocation>
        <location evidence="1">Cell outer membrane</location>
    </subcellularLocation>
</comment>
<evidence type="ECO:0000256" key="1">
    <source>
        <dbReference type="ARBA" id="ARBA00004442"/>
    </source>
</evidence>
<dbReference type="Proteomes" id="UP000231501">
    <property type="component" value="Unassembled WGS sequence"/>
</dbReference>
<gene>
    <name evidence="5" type="ORF">CS062_02560</name>
</gene>
<dbReference type="OrthoDB" id="5360144at2"/>
<sequence>MNRNNNNARTSINGKKAGLLAVAAAALTLGVGVAHADPVTPYYIGGDVGKTTQRVDGNSQKRTSDSYSIFGGYKFNENFAAEISYTDLGKVSFDGVTAKNKVYALDGIARAPLGAGFGVYGKVGLAYAERDFSNGLGDKDKTGLKLGVGVDYALTKNVSLRAEATRYNDMPQANGFNKKDDRLSMGLAYQF</sequence>
<proteinExistence type="predicted"/>
<evidence type="ECO:0000313" key="6">
    <source>
        <dbReference type="Proteomes" id="UP000231501"/>
    </source>
</evidence>
<dbReference type="EMBL" id="PEOG01000007">
    <property type="protein sequence ID" value="PIM54787.1"/>
    <property type="molecule type" value="Genomic_DNA"/>
</dbReference>
<dbReference type="SUPFAM" id="SSF56925">
    <property type="entry name" value="OMPA-like"/>
    <property type="match status" value="1"/>
</dbReference>
<keyword evidence="2 3" id="KW-0732">Signal</keyword>
<accession>A0A2G9CEG3</accession>
<protein>
    <recommendedName>
        <fullName evidence="4">Outer membrane protein beta-barrel domain-containing protein</fullName>
    </recommendedName>
</protein>
<dbReference type="AlphaFoldDB" id="A0A2G9CEG3"/>
<dbReference type="InterPro" id="IPR011250">
    <property type="entry name" value="OMP/PagP_B-barrel"/>
</dbReference>
<keyword evidence="6" id="KW-1185">Reference proteome</keyword>
<feature type="signal peptide" evidence="3">
    <location>
        <begin position="1"/>
        <end position="36"/>
    </location>
</feature>
<dbReference type="Pfam" id="PF13505">
    <property type="entry name" value="OMP_b-brl"/>
    <property type="match status" value="1"/>
</dbReference>
<feature type="domain" description="Outer membrane protein beta-barrel" evidence="4">
    <location>
        <begin position="22"/>
        <end position="191"/>
    </location>
</feature>
<dbReference type="InterPro" id="IPR027385">
    <property type="entry name" value="Beta-barrel_OMP"/>
</dbReference>
<evidence type="ECO:0000259" key="4">
    <source>
        <dbReference type="Pfam" id="PF13505"/>
    </source>
</evidence>
<feature type="chain" id="PRO_5013553623" description="Outer membrane protein beta-barrel domain-containing protein" evidence="3">
    <location>
        <begin position="37"/>
        <end position="191"/>
    </location>
</feature>
<dbReference type="Gene3D" id="2.40.160.20">
    <property type="match status" value="1"/>
</dbReference>
<comment type="caution">
    <text evidence="5">The sequence shown here is derived from an EMBL/GenBank/DDBJ whole genome shotgun (WGS) entry which is preliminary data.</text>
</comment>
<evidence type="ECO:0000313" key="5">
    <source>
        <dbReference type="EMBL" id="PIM54787.1"/>
    </source>
</evidence>
<organism evidence="5 6">
    <name type="scientific">Roseateles chitinivorans</name>
    <dbReference type="NCBI Taxonomy" id="2917965"/>
    <lineage>
        <taxon>Bacteria</taxon>
        <taxon>Pseudomonadati</taxon>
        <taxon>Pseudomonadota</taxon>
        <taxon>Betaproteobacteria</taxon>
        <taxon>Burkholderiales</taxon>
        <taxon>Sphaerotilaceae</taxon>
        <taxon>Roseateles</taxon>
    </lineage>
</organism>
<dbReference type="GO" id="GO:0009279">
    <property type="term" value="C:cell outer membrane"/>
    <property type="evidence" value="ECO:0007669"/>
    <property type="project" value="UniProtKB-SubCell"/>
</dbReference>
<evidence type="ECO:0000256" key="3">
    <source>
        <dbReference type="SAM" id="SignalP"/>
    </source>
</evidence>
<dbReference type="RefSeq" id="WP_099859899.1">
    <property type="nucleotide sequence ID" value="NZ_PEOG01000007.1"/>
</dbReference>
<reference evidence="5 6" key="1">
    <citation type="submission" date="2017-11" db="EMBL/GenBank/DDBJ databases">
        <title>Draft genome sequence of Mitsuaria sp. HWN-4.</title>
        <authorList>
            <person name="Gundlapally S.R."/>
        </authorList>
    </citation>
    <scope>NUCLEOTIDE SEQUENCE [LARGE SCALE GENOMIC DNA]</scope>
    <source>
        <strain evidence="5 6">HWN-4</strain>
    </source>
</reference>
<evidence type="ECO:0000256" key="2">
    <source>
        <dbReference type="ARBA" id="ARBA00022729"/>
    </source>
</evidence>
<name>A0A2G9CEG3_9BURK</name>